<dbReference type="CDD" id="cd00018">
    <property type="entry name" value="AP2"/>
    <property type="match status" value="1"/>
</dbReference>
<dbReference type="GO" id="GO:0009873">
    <property type="term" value="P:ethylene-activated signaling pathway"/>
    <property type="evidence" value="ECO:0007669"/>
    <property type="project" value="UniProtKB-KW"/>
</dbReference>
<keyword evidence="3" id="KW-0611">Plant defense</keyword>
<comment type="similarity">
    <text evidence="9">Belongs to the AP2/ERF transcription factor family. ERF subfamily.</text>
</comment>
<evidence type="ECO:0000313" key="13">
    <source>
        <dbReference type="Proteomes" id="UP001604336"/>
    </source>
</evidence>
<feature type="compositionally biased region" description="Low complexity" evidence="10">
    <location>
        <begin position="317"/>
        <end position="334"/>
    </location>
</feature>
<proteinExistence type="inferred from homology"/>
<dbReference type="GO" id="GO:0000976">
    <property type="term" value="F:transcription cis-regulatory region binding"/>
    <property type="evidence" value="ECO:0007669"/>
    <property type="project" value="UniProtKB-ARBA"/>
</dbReference>
<dbReference type="AlphaFoldDB" id="A0ABD1SDH1"/>
<comment type="caution">
    <text evidence="12">The sequence shown here is derived from an EMBL/GenBank/DDBJ whole genome shotgun (WGS) entry which is preliminary data.</text>
</comment>
<sequence>MAAAIDIYNASSSQVFSSDPFREELMQALLPFMKSASTNTSSSPPPPLSSPSTSPSPSPYNDYPFDSSFSSLSSESNMYPAFCSVPSKTQEFYPGFSSFGYEQTDSDIGLNLLTPSQILQIQAQLQLQQQQLQNQPLNYTLSHLQHKQNQFSSFLGPKPVPMKHAGTSLKPTKLYRGVRQRHWGKWVAEIRLPKNRTRLWLGTFDTAEEAALAYDKAAYKLRGEFARLNFPHLRHHLCQEFSDFKPLHSSVDAKLQAICQSLANSKTQGNSERPCFNSDAEPEVSTQTSVAKMEKSSEDSLNGGFRKAALEDNIKVEASSSPSPSNEGSASPESDITFLDFLEPSFEESDFMLQKFPSVEIDWAAL</sequence>
<feature type="compositionally biased region" description="Pro residues" evidence="10">
    <location>
        <begin position="43"/>
        <end position="58"/>
    </location>
</feature>
<keyword evidence="4" id="KW-0805">Transcription regulation</keyword>
<evidence type="ECO:0000256" key="8">
    <source>
        <dbReference type="ARBA" id="ARBA00023242"/>
    </source>
</evidence>
<keyword evidence="5" id="KW-0238">DNA-binding</keyword>
<organism evidence="12 13">
    <name type="scientific">Abeliophyllum distichum</name>
    <dbReference type="NCBI Taxonomy" id="126358"/>
    <lineage>
        <taxon>Eukaryota</taxon>
        <taxon>Viridiplantae</taxon>
        <taxon>Streptophyta</taxon>
        <taxon>Embryophyta</taxon>
        <taxon>Tracheophyta</taxon>
        <taxon>Spermatophyta</taxon>
        <taxon>Magnoliopsida</taxon>
        <taxon>eudicotyledons</taxon>
        <taxon>Gunneridae</taxon>
        <taxon>Pentapetalae</taxon>
        <taxon>asterids</taxon>
        <taxon>lamiids</taxon>
        <taxon>Lamiales</taxon>
        <taxon>Oleaceae</taxon>
        <taxon>Forsythieae</taxon>
        <taxon>Abeliophyllum</taxon>
    </lineage>
</organism>
<feature type="region of interest" description="Disordered" evidence="10">
    <location>
        <begin position="313"/>
        <end position="334"/>
    </location>
</feature>
<dbReference type="PRINTS" id="PR00367">
    <property type="entry name" value="ETHRSPELEMNT"/>
</dbReference>
<accession>A0ABD1SDH1</accession>
<dbReference type="Pfam" id="PF00847">
    <property type="entry name" value="AP2"/>
    <property type="match status" value="1"/>
</dbReference>
<keyword evidence="8" id="KW-0539">Nucleus</keyword>
<dbReference type="InterPro" id="IPR036955">
    <property type="entry name" value="AP2/ERF_dom_sf"/>
</dbReference>
<name>A0ABD1SDH1_9LAMI</name>
<dbReference type="EMBL" id="JBFOLK010000007">
    <property type="protein sequence ID" value="KAL2498798.1"/>
    <property type="molecule type" value="Genomic_DNA"/>
</dbReference>
<evidence type="ECO:0000256" key="2">
    <source>
        <dbReference type="ARBA" id="ARBA00022745"/>
    </source>
</evidence>
<dbReference type="InterPro" id="IPR016177">
    <property type="entry name" value="DNA-bd_dom_sf"/>
</dbReference>
<keyword evidence="13" id="KW-1185">Reference proteome</keyword>
<feature type="region of interest" description="Disordered" evidence="10">
    <location>
        <begin position="36"/>
        <end position="61"/>
    </location>
</feature>
<evidence type="ECO:0000256" key="1">
    <source>
        <dbReference type="ARBA" id="ARBA00004123"/>
    </source>
</evidence>
<keyword evidence="7" id="KW-0804">Transcription</keyword>
<feature type="domain" description="AP2/ERF" evidence="11">
    <location>
        <begin position="174"/>
        <end position="231"/>
    </location>
</feature>
<dbReference type="GO" id="GO:0006952">
    <property type="term" value="P:defense response"/>
    <property type="evidence" value="ECO:0007669"/>
    <property type="project" value="UniProtKB-KW"/>
</dbReference>
<dbReference type="Proteomes" id="UP001604336">
    <property type="component" value="Unassembled WGS sequence"/>
</dbReference>
<dbReference type="PANTHER" id="PTHR31657:SF73">
    <property type="entry name" value="OS02G0752800 PROTEIN"/>
    <property type="match status" value="1"/>
</dbReference>
<dbReference type="GO" id="GO:0005634">
    <property type="term" value="C:nucleus"/>
    <property type="evidence" value="ECO:0007669"/>
    <property type="project" value="UniProtKB-SubCell"/>
</dbReference>
<keyword evidence="6" id="KW-0010">Activator</keyword>
<evidence type="ECO:0000256" key="6">
    <source>
        <dbReference type="ARBA" id="ARBA00023159"/>
    </source>
</evidence>
<gene>
    <name evidence="12" type="ORF">Adt_24348</name>
</gene>
<dbReference type="PANTHER" id="PTHR31657">
    <property type="entry name" value="ETHYLENE-RESPONSIVE TRANSCRIPTION FACTOR ERF061"/>
    <property type="match status" value="1"/>
</dbReference>
<dbReference type="FunFam" id="3.30.730.10:FF:000001">
    <property type="entry name" value="Ethylene-responsive transcription factor 2"/>
    <property type="match status" value="1"/>
</dbReference>
<reference evidence="13" key="1">
    <citation type="submission" date="2024-07" db="EMBL/GenBank/DDBJ databases">
        <title>Two chromosome-level genome assemblies of Korean endemic species Abeliophyllum distichum and Forsythia ovata (Oleaceae).</title>
        <authorList>
            <person name="Jang H."/>
        </authorList>
    </citation>
    <scope>NUCLEOTIDE SEQUENCE [LARGE SCALE GENOMIC DNA]</scope>
</reference>
<dbReference type="SMART" id="SM00380">
    <property type="entry name" value="AP2"/>
    <property type="match status" value="1"/>
</dbReference>
<evidence type="ECO:0000256" key="3">
    <source>
        <dbReference type="ARBA" id="ARBA00022821"/>
    </source>
</evidence>
<dbReference type="SUPFAM" id="SSF54171">
    <property type="entry name" value="DNA-binding domain"/>
    <property type="match status" value="1"/>
</dbReference>
<evidence type="ECO:0000256" key="7">
    <source>
        <dbReference type="ARBA" id="ARBA00023163"/>
    </source>
</evidence>
<dbReference type="PROSITE" id="PS51032">
    <property type="entry name" value="AP2_ERF"/>
    <property type="match status" value="1"/>
</dbReference>
<dbReference type="Gene3D" id="3.30.730.10">
    <property type="entry name" value="AP2/ERF domain"/>
    <property type="match status" value="1"/>
</dbReference>
<evidence type="ECO:0000256" key="10">
    <source>
        <dbReference type="SAM" id="MobiDB-lite"/>
    </source>
</evidence>
<feature type="region of interest" description="Disordered" evidence="10">
    <location>
        <begin position="266"/>
        <end position="285"/>
    </location>
</feature>
<evidence type="ECO:0000256" key="5">
    <source>
        <dbReference type="ARBA" id="ARBA00023125"/>
    </source>
</evidence>
<comment type="subcellular location">
    <subcellularLocation>
        <location evidence="1">Nucleus</location>
    </subcellularLocation>
</comment>
<keyword evidence="2" id="KW-0936">Ethylene signaling pathway</keyword>
<dbReference type="InterPro" id="IPR051758">
    <property type="entry name" value="ERF/AP2-like"/>
</dbReference>
<evidence type="ECO:0000256" key="9">
    <source>
        <dbReference type="ARBA" id="ARBA00024343"/>
    </source>
</evidence>
<evidence type="ECO:0000256" key="4">
    <source>
        <dbReference type="ARBA" id="ARBA00023015"/>
    </source>
</evidence>
<evidence type="ECO:0000259" key="11">
    <source>
        <dbReference type="PROSITE" id="PS51032"/>
    </source>
</evidence>
<evidence type="ECO:0000313" key="12">
    <source>
        <dbReference type="EMBL" id="KAL2498798.1"/>
    </source>
</evidence>
<protein>
    <submittedName>
        <fullName evidence="12">Ethylene-responsive transcription factor</fullName>
    </submittedName>
</protein>
<dbReference type="InterPro" id="IPR001471">
    <property type="entry name" value="AP2/ERF_dom"/>
</dbReference>